<dbReference type="Proteomes" id="UP000291084">
    <property type="component" value="Chromosome 1"/>
</dbReference>
<evidence type="ECO:0000313" key="2">
    <source>
        <dbReference type="EMBL" id="BAT74466.1"/>
    </source>
</evidence>
<organism evidence="2 3">
    <name type="scientific">Vigna angularis var. angularis</name>
    <dbReference type="NCBI Taxonomy" id="157739"/>
    <lineage>
        <taxon>Eukaryota</taxon>
        <taxon>Viridiplantae</taxon>
        <taxon>Streptophyta</taxon>
        <taxon>Embryophyta</taxon>
        <taxon>Tracheophyta</taxon>
        <taxon>Spermatophyta</taxon>
        <taxon>Magnoliopsida</taxon>
        <taxon>eudicotyledons</taxon>
        <taxon>Gunneridae</taxon>
        <taxon>Pentapetalae</taxon>
        <taxon>rosids</taxon>
        <taxon>fabids</taxon>
        <taxon>Fabales</taxon>
        <taxon>Fabaceae</taxon>
        <taxon>Papilionoideae</taxon>
        <taxon>50 kb inversion clade</taxon>
        <taxon>NPAAA clade</taxon>
        <taxon>indigoferoid/millettioid clade</taxon>
        <taxon>Phaseoleae</taxon>
        <taxon>Vigna</taxon>
    </lineage>
</organism>
<feature type="compositionally biased region" description="Polar residues" evidence="1">
    <location>
        <begin position="9"/>
        <end position="21"/>
    </location>
</feature>
<sequence length="72" mass="8123">MWWQKKRSPASTTEEASSGQQLGVGAHRTEIEKDVVPWLEAALGKRRMDGAHNSRWSGSKQLKGDGEVWMEK</sequence>
<proteinExistence type="predicted"/>
<gene>
    <name evidence="2" type="primary">Vigan.01G213800</name>
    <name evidence="2" type="ORF">VIGAN_01213800</name>
</gene>
<feature type="region of interest" description="Disordered" evidence="1">
    <location>
        <begin position="1"/>
        <end position="26"/>
    </location>
</feature>
<reference evidence="2 3" key="1">
    <citation type="journal article" date="2015" name="Sci. Rep.">
        <title>The power of single molecule real-time sequencing technology in the de novo assembly of a eukaryotic genome.</title>
        <authorList>
            <person name="Sakai H."/>
            <person name="Naito K."/>
            <person name="Ogiso-Tanaka E."/>
            <person name="Takahashi Y."/>
            <person name="Iseki K."/>
            <person name="Muto C."/>
            <person name="Satou K."/>
            <person name="Teruya K."/>
            <person name="Shiroma A."/>
            <person name="Shimoji M."/>
            <person name="Hirano T."/>
            <person name="Itoh T."/>
            <person name="Kaga A."/>
            <person name="Tomooka N."/>
        </authorList>
    </citation>
    <scope>NUCLEOTIDE SEQUENCE [LARGE SCALE GENOMIC DNA]</scope>
    <source>
        <strain evidence="3">cv. Shumari</strain>
    </source>
</reference>
<evidence type="ECO:0000256" key="1">
    <source>
        <dbReference type="SAM" id="MobiDB-lite"/>
    </source>
</evidence>
<evidence type="ECO:0000313" key="3">
    <source>
        <dbReference type="Proteomes" id="UP000291084"/>
    </source>
</evidence>
<protein>
    <submittedName>
        <fullName evidence="2">Uncharacterized protein</fullName>
    </submittedName>
</protein>
<accession>A0A0S3R1L5</accession>
<feature type="region of interest" description="Disordered" evidence="1">
    <location>
        <begin position="47"/>
        <end position="72"/>
    </location>
</feature>
<keyword evidence="3" id="KW-1185">Reference proteome</keyword>
<name>A0A0S3R1L5_PHAAN</name>
<dbReference type="AlphaFoldDB" id="A0A0S3R1L5"/>
<feature type="compositionally biased region" description="Basic and acidic residues" evidence="1">
    <location>
        <begin position="62"/>
        <end position="72"/>
    </location>
</feature>
<dbReference type="EMBL" id="AP015034">
    <property type="protein sequence ID" value="BAT74466.1"/>
    <property type="molecule type" value="Genomic_DNA"/>
</dbReference>